<feature type="region of interest" description="Disordered" evidence="2">
    <location>
        <begin position="38"/>
        <end position="57"/>
    </location>
</feature>
<sequence>MRGCEEPSDKRNLFGGKKAVSEATSGDERVKQLSLEGWAAGHSAMNPDPDVSASASRPIQWVVSEDRRVQIREETTGLLEKEGHTGGVQIKQELPELQCSHTEEEGRDLDPVFMKEEGPEPGFQDCPGSELDGTREEEEEEEWDTGKRPLQKKRPTCLSKSSRASRPVPVVLEKTRRGRSASSSAAGRESPSPPSLSYPCPHCQTCFTGELYLERHVKKSHREQYLQLLRNRTGANLSSLHSKQKRSPNPAVRKEPLSPWEQMNPEPERSLGAPVKDGRGDPAGRAFCTCREAALHQRENQRDTKRQKTSRQGPSEASSAARSFLRMLLEADVPLEKAEHPSALAFVEAWGSVGSPRDCLPDLYAEEREGVRLRLRGRALAVCVEELSDAGGGSILNVLAAPVLGEESRLGRAYLLQTRFCAAVSPSAVAQLVVQSLSRYEIGFEDVRVLDTDGSACMRGSYVHVLQGLLTNCVHVTRLGRVVEAVLGAFQKPFRLAARYVELFQRLLAAPGGWRSRYRQCLREVNPTAIAPALPELLHTSWSSGVTAAQHHSERLGLQREFVEREMERSPCSTLRGLQEILLDSEKGSNLQPQLSFLSEKSARVTALLGRFRPGVPVTTDFVDTLEELRGYLESQRQSCEEAETPLSLQNGLSRQFHSAFQGAASELDQYVSGDTQPAYEFLKAVRIFDPAKVQFLSQKREDYTVIPGWDGIPNQEFQTYRQILAPEFVANHQRGADGERLEAFWRRASLAIPGLSRLALSLLNAVVNWTDPPRGLGFEGLVRSQRQRLLSEGDMEKEAFLWFNISKEGRDFAKDSF</sequence>
<reference evidence="4 5" key="1">
    <citation type="submission" date="2021-05" db="EMBL/GenBank/DDBJ databases">
        <authorList>
            <person name="Zahm M."/>
            <person name="Klopp C."/>
            <person name="Cabau C."/>
            <person name="Kuhl H."/>
            <person name="Suciu R."/>
            <person name="Ciorpac M."/>
            <person name="Holostenco D."/>
            <person name="Gessner J."/>
            <person name="Wuertz S."/>
            <person name="Hohne C."/>
            <person name="Stock M."/>
            <person name="Gislard M."/>
            <person name="Lluch J."/>
            <person name="Milhes M."/>
            <person name="Lampietro C."/>
            <person name="Lopez Roques C."/>
            <person name="Donnadieu C."/>
            <person name="Du K."/>
            <person name="Schartl M."/>
            <person name="Guiguen Y."/>
        </authorList>
    </citation>
    <scope>NUCLEOTIDE SEQUENCE [LARGE SCALE GENOMIC DNA]</scope>
    <source>
        <strain evidence="4">Hh-F2</strain>
        <tissue evidence="4">Blood</tissue>
    </source>
</reference>
<gene>
    <name evidence="4" type="ORF">HHUSO_G36914</name>
</gene>
<dbReference type="PROSITE" id="PS50157">
    <property type="entry name" value="ZINC_FINGER_C2H2_2"/>
    <property type="match status" value="1"/>
</dbReference>
<dbReference type="EMBL" id="JAHFZB010000468">
    <property type="protein sequence ID" value="KAK6462008.1"/>
    <property type="molecule type" value="Genomic_DNA"/>
</dbReference>
<keyword evidence="1" id="KW-0863">Zinc-finger</keyword>
<feature type="compositionally biased region" description="Basic and acidic residues" evidence="2">
    <location>
        <begin position="296"/>
        <end position="306"/>
    </location>
</feature>
<organism evidence="4 5">
    <name type="scientific">Huso huso</name>
    <name type="common">Beluga</name>
    <name type="synonym">Acipenser huso</name>
    <dbReference type="NCBI Taxonomy" id="61971"/>
    <lineage>
        <taxon>Eukaryota</taxon>
        <taxon>Metazoa</taxon>
        <taxon>Chordata</taxon>
        <taxon>Craniata</taxon>
        <taxon>Vertebrata</taxon>
        <taxon>Euteleostomi</taxon>
        <taxon>Actinopterygii</taxon>
        <taxon>Chondrostei</taxon>
        <taxon>Acipenseriformes</taxon>
        <taxon>Acipenseridae</taxon>
        <taxon>Huso</taxon>
    </lineage>
</organism>
<comment type="caution">
    <text evidence="4">The sequence shown here is derived from an EMBL/GenBank/DDBJ whole genome shotgun (WGS) entry which is preliminary data.</text>
</comment>
<dbReference type="Gene3D" id="3.30.160.60">
    <property type="entry name" value="Classic Zinc Finger"/>
    <property type="match status" value="1"/>
</dbReference>
<evidence type="ECO:0000313" key="5">
    <source>
        <dbReference type="Proteomes" id="UP001369086"/>
    </source>
</evidence>
<feature type="compositionally biased region" description="Basic and acidic residues" evidence="2">
    <location>
        <begin position="1"/>
        <end position="12"/>
    </location>
</feature>
<feature type="compositionally biased region" description="Low complexity" evidence="2">
    <location>
        <begin position="180"/>
        <end position="190"/>
    </location>
</feature>
<feature type="region of interest" description="Disordered" evidence="2">
    <location>
        <begin position="1"/>
        <end position="31"/>
    </location>
</feature>
<evidence type="ECO:0000256" key="2">
    <source>
        <dbReference type="SAM" id="MobiDB-lite"/>
    </source>
</evidence>
<keyword evidence="1" id="KW-0479">Metal-binding</keyword>
<dbReference type="Proteomes" id="UP001369086">
    <property type="component" value="Unassembled WGS sequence"/>
</dbReference>
<feature type="region of interest" description="Disordered" evidence="2">
    <location>
        <begin position="296"/>
        <end position="319"/>
    </location>
</feature>
<keyword evidence="5" id="KW-1185">Reference proteome</keyword>
<protein>
    <recommendedName>
        <fullName evidence="3">C2H2-type domain-containing protein</fullName>
    </recommendedName>
</protein>
<feature type="region of interest" description="Disordered" evidence="2">
    <location>
        <begin position="236"/>
        <end position="278"/>
    </location>
</feature>
<accession>A0ABR0Y178</accession>
<evidence type="ECO:0000259" key="3">
    <source>
        <dbReference type="PROSITE" id="PS50157"/>
    </source>
</evidence>
<feature type="compositionally biased region" description="Polar residues" evidence="2">
    <location>
        <begin position="310"/>
        <end position="319"/>
    </location>
</feature>
<feature type="domain" description="C2H2-type" evidence="3">
    <location>
        <begin position="198"/>
        <end position="226"/>
    </location>
</feature>
<proteinExistence type="predicted"/>
<feature type="compositionally biased region" description="Basic and acidic residues" evidence="2">
    <location>
        <begin position="101"/>
        <end position="118"/>
    </location>
</feature>
<keyword evidence="1" id="KW-0862">Zinc</keyword>
<evidence type="ECO:0000256" key="1">
    <source>
        <dbReference type="PROSITE-ProRule" id="PRU00042"/>
    </source>
</evidence>
<evidence type="ECO:0000313" key="4">
    <source>
        <dbReference type="EMBL" id="KAK6462008.1"/>
    </source>
</evidence>
<dbReference type="PROSITE" id="PS00028">
    <property type="entry name" value="ZINC_FINGER_C2H2_1"/>
    <property type="match status" value="1"/>
</dbReference>
<name>A0ABR0Y178_HUSHU</name>
<feature type="region of interest" description="Disordered" evidence="2">
    <location>
        <begin position="76"/>
        <end position="199"/>
    </location>
</feature>
<dbReference type="InterPro" id="IPR013087">
    <property type="entry name" value="Znf_C2H2_type"/>
</dbReference>